<dbReference type="AlphaFoldDB" id="W2QL71"/>
<feature type="transmembrane region" description="Helical" evidence="1">
    <location>
        <begin position="191"/>
        <end position="216"/>
    </location>
</feature>
<proteinExistence type="predicted"/>
<keyword evidence="1" id="KW-0472">Membrane</keyword>
<organism evidence="2 3">
    <name type="scientific">Phytophthora nicotianae (strain INRA-310)</name>
    <name type="common">Phytophthora parasitica</name>
    <dbReference type="NCBI Taxonomy" id="761204"/>
    <lineage>
        <taxon>Eukaryota</taxon>
        <taxon>Sar</taxon>
        <taxon>Stramenopiles</taxon>
        <taxon>Oomycota</taxon>
        <taxon>Peronosporomycetes</taxon>
        <taxon>Peronosporales</taxon>
        <taxon>Peronosporaceae</taxon>
        <taxon>Phytophthora</taxon>
    </lineage>
</organism>
<name>W2QL71_PHYN3</name>
<evidence type="ECO:0000256" key="1">
    <source>
        <dbReference type="SAM" id="Phobius"/>
    </source>
</evidence>
<dbReference type="RefSeq" id="XP_008900940.1">
    <property type="nucleotide sequence ID" value="XM_008902692.1"/>
</dbReference>
<dbReference type="VEuPathDB" id="FungiDB:PPTG_08571"/>
<gene>
    <name evidence="2" type="ORF">PPTG_08571</name>
</gene>
<feature type="transmembrane region" description="Helical" evidence="1">
    <location>
        <begin position="135"/>
        <end position="156"/>
    </location>
</feature>
<protein>
    <submittedName>
        <fullName evidence="2">Uncharacterized protein</fullName>
    </submittedName>
</protein>
<sequence>MTLGVSVAPVFSLASLVFVVHVLVLASLVSLTLAPLVGVRVLVGVRSVLAPGLPFGPEMEILASVLSPCSGWRWVRVGALFGARVFGDARDVVVRVDAGLGAARVFGCVRVQIGIRCVGGALEFAVAHMASLARVIYAALDYLVGVGVCCCARLLGGTHTLVGIHFLCGTFALSLASVFSLAPVLSASTPVFLLTSMVSVALVVSVALLLFAGVPVLYSARMLWMVSIVSLAPVLLLVPVFVGT</sequence>
<keyword evidence="1" id="KW-1133">Transmembrane helix</keyword>
<feature type="transmembrane region" description="Helical" evidence="1">
    <location>
        <begin position="162"/>
        <end position="184"/>
    </location>
</feature>
<dbReference type="Proteomes" id="UP000018817">
    <property type="component" value="Unassembled WGS sequence"/>
</dbReference>
<dbReference type="EMBL" id="KI669574">
    <property type="protein sequence ID" value="ETN13883.1"/>
    <property type="molecule type" value="Genomic_DNA"/>
</dbReference>
<evidence type="ECO:0000313" key="2">
    <source>
        <dbReference type="EMBL" id="ETN13883.1"/>
    </source>
</evidence>
<feature type="transmembrane region" description="Helical" evidence="1">
    <location>
        <begin position="222"/>
        <end position="242"/>
    </location>
</feature>
<dbReference type="GeneID" id="20178363"/>
<evidence type="ECO:0000313" key="3">
    <source>
        <dbReference type="Proteomes" id="UP000018817"/>
    </source>
</evidence>
<reference evidence="3" key="1">
    <citation type="submission" date="2011-12" db="EMBL/GenBank/DDBJ databases">
        <authorList>
            <consortium name="The Broad Institute Genome Sequencing Platform"/>
            <person name="Russ C."/>
            <person name="Tyler B."/>
            <person name="Panabieres F."/>
            <person name="Shan W."/>
            <person name="Tripathy S."/>
            <person name="Grunwald N."/>
            <person name="Machado M."/>
            <person name="Young S.K."/>
            <person name="Zeng Q."/>
            <person name="Gargeya S."/>
            <person name="Fitzgerald M."/>
            <person name="Haas B."/>
            <person name="Abouelleil A."/>
            <person name="Alvarado L."/>
            <person name="Arachchi H.M."/>
            <person name="Berlin A."/>
            <person name="Chapman S.B."/>
            <person name="Gearin G."/>
            <person name="Goldberg J."/>
            <person name="Griggs A."/>
            <person name="Gujja S."/>
            <person name="Hansen M."/>
            <person name="Heiman D."/>
            <person name="Howarth C."/>
            <person name="Larimer J."/>
            <person name="Lui A."/>
            <person name="MacDonald P.J.P."/>
            <person name="McCowen C."/>
            <person name="Montmayeur A."/>
            <person name="Murphy C."/>
            <person name="Neiman D."/>
            <person name="Pearson M."/>
            <person name="Priest M."/>
            <person name="Roberts A."/>
            <person name="Saif S."/>
            <person name="Shea T."/>
            <person name="Sisk P."/>
            <person name="Stolte C."/>
            <person name="Sykes S."/>
            <person name="Wortman J."/>
            <person name="Nusbaum C."/>
            <person name="Birren B."/>
        </authorList>
    </citation>
    <scope>NUCLEOTIDE SEQUENCE [LARGE SCALE GENOMIC DNA]</scope>
    <source>
        <strain evidence="3">INRA-310</strain>
    </source>
</reference>
<feature type="transmembrane region" description="Helical" evidence="1">
    <location>
        <begin position="12"/>
        <end position="37"/>
    </location>
</feature>
<keyword evidence="1" id="KW-0812">Transmembrane</keyword>
<reference evidence="2 3" key="2">
    <citation type="submission" date="2013-11" db="EMBL/GenBank/DDBJ databases">
        <title>The Genome Sequence of Phytophthora parasitica INRA-310.</title>
        <authorList>
            <consortium name="The Broad Institute Genomics Platform"/>
            <person name="Russ C."/>
            <person name="Tyler B."/>
            <person name="Panabieres F."/>
            <person name="Shan W."/>
            <person name="Tripathy S."/>
            <person name="Grunwald N."/>
            <person name="Machado M."/>
            <person name="Johnson C.S."/>
            <person name="Arredondo F."/>
            <person name="Hong C."/>
            <person name="Coffey M."/>
            <person name="Young S.K."/>
            <person name="Zeng Q."/>
            <person name="Gargeya S."/>
            <person name="Fitzgerald M."/>
            <person name="Abouelleil A."/>
            <person name="Alvarado L."/>
            <person name="Chapman S.B."/>
            <person name="Gainer-Dewar J."/>
            <person name="Goldberg J."/>
            <person name="Griggs A."/>
            <person name="Gujja S."/>
            <person name="Hansen M."/>
            <person name="Howarth C."/>
            <person name="Imamovic A."/>
            <person name="Ireland A."/>
            <person name="Larimer J."/>
            <person name="McCowan C."/>
            <person name="Murphy C."/>
            <person name="Pearson M."/>
            <person name="Poon T.W."/>
            <person name="Priest M."/>
            <person name="Roberts A."/>
            <person name="Saif S."/>
            <person name="Shea T."/>
            <person name="Sykes S."/>
            <person name="Wortman J."/>
            <person name="Nusbaum C."/>
            <person name="Birren B."/>
        </authorList>
    </citation>
    <scope>NUCLEOTIDE SEQUENCE [LARGE SCALE GENOMIC DNA]</scope>
    <source>
        <strain evidence="2 3">INRA-310</strain>
    </source>
</reference>
<accession>W2QL71</accession>